<evidence type="ECO:0000313" key="3">
    <source>
        <dbReference type="Proteomes" id="UP000519897"/>
    </source>
</evidence>
<name>A0A7W6LFH1_9HYPH</name>
<dbReference type="InterPro" id="IPR048632">
    <property type="entry name" value="CsgH-like"/>
</dbReference>
<organism evidence="2 3">
    <name type="scientific">Rhizobium rhizoryzae</name>
    <dbReference type="NCBI Taxonomy" id="451876"/>
    <lineage>
        <taxon>Bacteria</taxon>
        <taxon>Pseudomonadati</taxon>
        <taxon>Pseudomonadota</taxon>
        <taxon>Alphaproteobacteria</taxon>
        <taxon>Hyphomicrobiales</taxon>
        <taxon>Rhizobiaceae</taxon>
        <taxon>Rhizobium/Agrobacterium group</taxon>
        <taxon>Rhizobium</taxon>
    </lineage>
</organism>
<dbReference type="InterPro" id="IPR047726">
    <property type="entry name" value="CsgH_dom"/>
</dbReference>
<proteinExistence type="predicted"/>
<comment type="caution">
    <text evidence="2">The sequence shown here is derived from an EMBL/GenBank/DDBJ whole genome shotgun (WGS) entry which is preliminary data.</text>
</comment>
<dbReference type="Gene3D" id="2.60.40.2420">
    <property type="match status" value="1"/>
</dbReference>
<dbReference type="EMBL" id="JACIEC010000001">
    <property type="protein sequence ID" value="MBB4143419.1"/>
    <property type="molecule type" value="Genomic_DNA"/>
</dbReference>
<protein>
    <recommendedName>
        <fullName evidence="1">CsgH-like domain-containing protein</fullName>
    </recommendedName>
</protein>
<dbReference type="NCBIfam" id="NF041112">
    <property type="entry name" value="chap_CsgH_alph"/>
    <property type="match status" value="1"/>
</dbReference>
<gene>
    <name evidence="2" type="ORF">GGQ72_001918</name>
</gene>
<dbReference type="AlphaFoldDB" id="A0A7W6LFH1"/>
<dbReference type="Proteomes" id="UP000519897">
    <property type="component" value="Unassembled WGS sequence"/>
</dbReference>
<evidence type="ECO:0000313" key="2">
    <source>
        <dbReference type="EMBL" id="MBB4143419.1"/>
    </source>
</evidence>
<reference evidence="2 3" key="1">
    <citation type="submission" date="2020-08" db="EMBL/GenBank/DDBJ databases">
        <title>Genomic Encyclopedia of Type Strains, Phase IV (KMG-IV): sequencing the most valuable type-strain genomes for metagenomic binning, comparative biology and taxonomic classification.</title>
        <authorList>
            <person name="Goeker M."/>
        </authorList>
    </citation>
    <scope>NUCLEOTIDE SEQUENCE [LARGE SCALE GENOMIC DNA]</scope>
    <source>
        <strain evidence="2 3">DSM 29514</strain>
    </source>
</reference>
<dbReference type="InterPro" id="IPR053722">
    <property type="entry name" value="Curli_assembly_CsgC/AgfC"/>
</dbReference>
<feature type="domain" description="CsgH-like" evidence="1">
    <location>
        <begin position="36"/>
        <end position="122"/>
    </location>
</feature>
<evidence type="ECO:0000259" key="1">
    <source>
        <dbReference type="Pfam" id="PF21112"/>
    </source>
</evidence>
<dbReference type="RefSeq" id="WP_165133142.1">
    <property type="nucleotide sequence ID" value="NZ_CP049250.1"/>
</dbReference>
<keyword evidence="3" id="KW-1185">Reference proteome</keyword>
<dbReference type="Pfam" id="PF21112">
    <property type="entry name" value="CsgH"/>
    <property type="match status" value="1"/>
</dbReference>
<accession>A0A7W6LFH1</accession>
<sequence length="130" mass="12920">MFINTNAKSTVIVALLLAAVGGTAGLAIAGSSKGPLRCELRVTKSGGNVTLEALAFAEKSVEGTYRLMVDGSGQGGNSVIQQGGPFNADPAKPNSLGMVSLGSGSSYDAKLEVKAGGTSANCTETVAAKI</sequence>